<dbReference type="SUPFAM" id="SSF54523">
    <property type="entry name" value="Pili subunits"/>
    <property type="match status" value="1"/>
</dbReference>
<keyword evidence="3" id="KW-1185">Reference proteome</keyword>
<protein>
    <submittedName>
        <fullName evidence="2">Tfp pilus assembly protein FimT/FimU</fullName>
    </submittedName>
</protein>
<name>A0ABW5D807_9BACT</name>
<keyword evidence="1" id="KW-0472">Membrane</keyword>
<evidence type="ECO:0000256" key="1">
    <source>
        <dbReference type="SAM" id="Phobius"/>
    </source>
</evidence>
<dbReference type="RefSeq" id="WP_386820490.1">
    <property type="nucleotide sequence ID" value="NZ_JBHUIT010000022.1"/>
</dbReference>
<dbReference type="InterPro" id="IPR045584">
    <property type="entry name" value="Pilin-like"/>
</dbReference>
<evidence type="ECO:0000313" key="3">
    <source>
        <dbReference type="Proteomes" id="UP001597375"/>
    </source>
</evidence>
<accession>A0ABW5D807</accession>
<dbReference type="NCBIfam" id="TIGR02532">
    <property type="entry name" value="IV_pilin_GFxxxE"/>
    <property type="match status" value="1"/>
</dbReference>
<dbReference type="Proteomes" id="UP001597375">
    <property type="component" value="Unassembled WGS sequence"/>
</dbReference>
<dbReference type="InterPro" id="IPR012902">
    <property type="entry name" value="N_methyl_site"/>
</dbReference>
<sequence length="234" mass="25416">MKNPQKEYNTAIYRAREQGGFSLVEVLVVIAIISVLMTAGAIGLGNLTAGKGTTSAIAACESLFEEARTTAISKRAKTRIMVDVQNINSDSYLRRVVIAHEKVNADGTVQAGQWVLANRGYTMPPGTFFSRVFSVKEAGGAMDQASITLKSEAGANMSDYSGRYVYYEFNGEGIFQQPGASFIIASGARPKGREPLITASAKRDFAGFVIWRNGRTSSYRSPDQMNIPQTTKNF</sequence>
<gene>
    <name evidence="2" type="ORF">ACFSSA_10995</name>
</gene>
<feature type="transmembrane region" description="Helical" evidence="1">
    <location>
        <begin position="21"/>
        <end position="44"/>
    </location>
</feature>
<reference evidence="3" key="1">
    <citation type="journal article" date="2019" name="Int. J. Syst. Evol. Microbiol.">
        <title>The Global Catalogue of Microorganisms (GCM) 10K type strain sequencing project: providing services to taxonomists for standard genome sequencing and annotation.</title>
        <authorList>
            <consortium name="The Broad Institute Genomics Platform"/>
            <consortium name="The Broad Institute Genome Sequencing Center for Infectious Disease"/>
            <person name="Wu L."/>
            <person name="Ma J."/>
        </authorList>
    </citation>
    <scope>NUCLEOTIDE SEQUENCE [LARGE SCALE GENOMIC DNA]</scope>
    <source>
        <strain evidence="3">CGMCC 4.7106</strain>
    </source>
</reference>
<dbReference type="PROSITE" id="PS00409">
    <property type="entry name" value="PROKAR_NTER_METHYL"/>
    <property type="match status" value="1"/>
</dbReference>
<proteinExistence type="predicted"/>
<organism evidence="2 3">
    <name type="scientific">Luteolibacter algae</name>
    <dbReference type="NCBI Taxonomy" id="454151"/>
    <lineage>
        <taxon>Bacteria</taxon>
        <taxon>Pseudomonadati</taxon>
        <taxon>Verrucomicrobiota</taxon>
        <taxon>Verrucomicrobiia</taxon>
        <taxon>Verrucomicrobiales</taxon>
        <taxon>Verrucomicrobiaceae</taxon>
        <taxon>Luteolibacter</taxon>
    </lineage>
</organism>
<dbReference type="Pfam" id="PF07963">
    <property type="entry name" value="N_methyl"/>
    <property type="match status" value="1"/>
</dbReference>
<dbReference type="EMBL" id="JBHUIT010000022">
    <property type="protein sequence ID" value="MFD2257203.1"/>
    <property type="molecule type" value="Genomic_DNA"/>
</dbReference>
<evidence type="ECO:0000313" key="2">
    <source>
        <dbReference type="EMBL" id="MFD2257203.1"/>
    </source>
</evidence>
<keyword evidence="1" id="KW-1133">Transmembrane helix</keyword>
<comment type="caution">
    <text evidence="2">The sequence shown here is derived from an EMBL/GenBank/DDBJ whole genome shotgun (WGS) entry which is preliminary data.</text>
</comment>
<keyword evidence="1" id="KW-0812">Transmembrane</keyword>